<evidence type="ECO:0000313" key="3">
    <source>
        <dbReference type="Proteomes" id="UP001175261"/>
    </source>
</evidence>
<protein>
    <submittedName>
        <fullName evidence="2">Uncharacterized protein</fullName>
    </submittedName>
</protein>
<feature type="compositionally biased region" description="Pro residues" evidence="1">
    <location>
        <begin position="51"/>
        <end position="61"/>
    </location>
</feature>
<dbReference type="AlphaFoldDB" id="A0AA39GLW6"/>
<feature type="compositionally biased region" description="Low complexity" evidence="1">
    <location>
        <begin position="62"/>
        <end position="88"/>
    </location>
</feature>
<sequence>MATQAVNSTSKLDIIHAYRRLLRGGLQAVQFSSPARFVVRDQLRAAFRETPAPPTSPPPPSSIISAQAQAQAQGGFPPSSVSPSTGAAASSSSISKAAGFDAGVAKRTAWFLEAAARDRGVEHRVVKNLIKVRLARQRATKKWKVALAEGRNRKLNEQRKGVYEHFDMTVAMLNKSLGIALR</sequence>
<feature type="region of interest" description="Disordered" evidence="1">
    <location>
        <begin position="49"/>
        <end position="88"/>
    </location>
</feature>
<reference evidence="2" key="1">
    <citation type="submission" date="2022-10" db="EMBL/GenBank/DDBJ databases">
        <title>Determination and structural analysis of whole genome sequence of Sarocladium strictum F4-1.</title>
        <authorList>
            <person name="Hu L."/>
            <person name="Jiang Y."/>
        </authorList>
    </citation>
    <scope>NUCLEOTIDE SEQUENCE</scope>
    <source>
        <strain evidence="2">F4-1</strain>
    </source>
</reference>
<comment type="caution">
    <text evidence="2">The sequence shown here is derived from an EMBL/GenBank/DDBJ whole genome shotgun (WGS) entry which is preliminary data.</text>
</comment>
<name>A0AA39GLW6_SARSR</name>
<gene>
    <name evidence="2" type="ORF">NLU13_3355</name>
</gene>
<organism evidence="2 3">
    <name type="scientific">Sarocladium strictum</name>
    <name type="common">Black bundle disease fungus</name>
    <name type="synonym">Acremonium strictum</name>
    <dbReference type="NCBI Taxonomy" id="5046"/>
    <lineage>
        <taxon>Eukaryota</taxon>
        <taxon>Fungi</taxon>
        <taxon>Dikarya</taxon>
        <taxon>Ascomycota</taxon>
        <taxon>Pezizomycotina</taxon>
        <taxon>Sordariomycetes</taxon>
        <taxon>Hypocreomycetidae</taxon>
        <taxon>Hypocreales</taxon>
        <taxon>Sarocladiaceae</taxon>
        <taxon>Sarocladium</taxon>
    </lineage>
</organism>
<keyword evidence="3" id="KW-1185">Reference proteome</keyword>
<evidence type="ECO:0000256" key="1">
    <source>
        <dbReference type="SAM" id="MobiDB-lite"/>
    </source>
</evidence>
<proteinExistence type="predicted"/>
<dbReference type="Proteomes" id="UP001175261">
    <property type="component" value="Unassembled WGS sequence"/>
</dbReference>
<accession>A0AA39GLW6</accession>
<evidence type="ECO:0000313" key="2">
    <source>
        <dbReference type="EMBL" id="KAK0389782.1"/>
    </source>
</evidence>
<dbReference type="EMBL" id="JAPDFR010000002">
    <property type="protein sequence ID" value="KAK0389782.1"/>
    <property type="molecule type" value="Genomic_DNA"/>
</dbReference>